<dbReference type="InterPro" id="IPR013078">
    <property type="entry name" value="His_Pase_superF_clade-1"/>
</dbReference>
<accession>A0A3N2Q1W2</accession>
<organism evidence="2 3">
    <name type="scientific">Sodiomyces alkalinus (strain CBS 110278 / VKM F-3762 / F11)</name>
    <name type="common">Alkaliphilic filamentous fungus</name>
    <dbReference type="NCBI Taxonomy" id="1314773"/>
    <lineage>
        <taxon>Eukaryota</taxon>
        <taxon>Fungi</taxon>
        <taxon>Dikarya</taxon>
        <taxon>Ascomycota</taxon>
        <taxon>Pezizomycotina</taxon>
        <taxon>Sordariomycetes</taxon>
        <taxon>Hypocreomycetidae</taxon>
        <taxon>Glomerellales</taxon>
        <taxon>Plectosphaerellaceae</taxon>
        <taxon>Sodiomyces</taxon>
    </lineage>
</organism>
<evidence type="ECO:0000256" key="1">
    <source>
        <dbReference type="SAM" id="MobiDB-lite"/>
    </source>
</evidence>
<reference evidence="2 3" key="1">
    <citation type="journal article" date="2018" name="Mol. Ecol.">
        <title>The obligate alkalophilic soda-lake fungus Sodiomyces alkalinus has shifted to a protein diet.</title>
        <authorList>
            <person name="Grum-Grzhimaylo A.A."/>
            <person name="Falkoski D.L."/>
            <person name="van den Heuvel J."/>
            <person name="Valero-Jimenez C.A."/>
            <person name="Min B."/>
            <person name="Choi I.G."/>
            <person name="Lipzen A."/>
            <person name="Daum C.G."/>
            <person name="Aanen D.K."/>
            <person name="Tsang A."/>
            <person name="Henrissat B."/>
            <person name="Bilanenko E.N."/>
            <person name="de Vries R.P."/>
            <person name="van Kan J.A.L."/>
            <person name="Grigoriev I.V."/>
            <person name="Debets A.J.M."/>
        </authorList>
    </citation>
    <scope>NUCLEOTIDE SEQUENCE [LARGE SCALE GENOMIC DNA]</scope>
    <source>
        <strain evidence="2 3">F11</strain>
    </source>
</reference>
<evidence type="ECO:0008006" key="4">
    <source>
        <dbReference type="Google" id="ProtNLM"/>
    </source>
</evidence>
<protein>
    <recommendedName>
        <fullName evidence="4">Phosphoglycerate mutase-like protein</fullName>
    </recommendedName>
</protein>
<dbReference type="EMBL" id="ML119052">
    <property type="protein sequence ID" value="ROT40751.1"/>
    <property type="molecule type" value="Genomic_DNA"/>
</dbReference>
<dbReference type="PANTHER" id="PTHR16469">
    <property type="entry name" value="UBIQUITIN-ASSOCIATED AND SH3 DOMAIN-CONTAINING BA-RELATED"/>
    <property type="match status" value="1"/>
</dbReference>
<gene>
    <name evidence="2" type="ORF">SODALDRAFT_272032</name>
</gene>
<dbReference type="GeneID" id="39576282"/>
<dbReference type="Proteomes" id="UP000272025">
    <property type="component" value="Unassembled WGS sequence"/>
</dbReference>
<dbReference type="InterPro" id="IPR029033">
    <property type="entry name" value="His_PPase_superfam"/>
</dbReference>
<dbReference type="STRING" id="1314773.A0A3N2Q1W2"/>
<dbReference type="AlphaFoldDB" id="A0A3N2Q1W2"/>
<dbReference type="SMART" id="SM00855">
    <property type="entry name" value="PGAM"/>
    <property type="match status" value="1"/>
</dbReference>
<dbReference type="Gene3D" id="3.40.50.1240">
    <property type="entry name" value="Phosphoglycerate mutase-like"/>
    <property type="match status" value="2"/>
</dbReference>
<dbReference type="CDD" id="cd07040">
    <property type="entry name" value="HP"/>
    <property type="match status" value="1"/>
</dbReference>
<proteinExistence type="predicted"/>
<dbReference type="PANTHER" id="PTHR16469:SF27">
    <property type="entry name" value="UBIQUITIN-ASSOCIATED AND SH3 DOMAIN-CONTAINING BA-RELATED"/>
    <property type="match status" value="1"/>
</dbReference>
<feature type="compositionally biased region" description="Low complexity" evidence="1">
    <location>
        <begin position="258"/>
        <end position="272"/>
    </location>
</feature>
<sequence>MGKPPAYIFVVRHGARLDQADKSWHLSAQNPYDPPLTYGGWRQAQAVGARVAAILREAEAESEQASRAARAAGIHKKRKKFRVVVHTSPFLRCVQTSIGITAGLATPIPSSTASQATQPPLATAAATATATATDSLSKLSLQEGFPKEPEKKIQKTPLRIDAFLGEWLNPEYFESITRPPCSAQMLAAAKVALLRKEAIPPRPHSSSTSQGRDKLWSSLVSAPTLERTDSMDSNGSVGLGLDLTTPAMASVFGRTRADSAASSSSQRTAVSAEQEDTGGYVAPIPHYAASTNKKIPDGYVAHARDACTAPDYQWDTSQHPWSWGDGGEYGEEWITMHRRFRNGLQRLVDWYATTTDDPTNLVTKLSAASPLLGTSQAYEPLQIEADEEEAESVVVLVSHGAGCNAMIGAITRQPVLMDVGVATLTMARRKNDDPVIIGPDGQFLDPSSGAEADVETQAKVPVDQHYDLKIQASNEHLRNLSVSSSSGMCRHPSVSSNPGFNPHPHPHPSFGCRGRVSTMNSSYPATGGGGGVGGGGLSYPDLGCTVSRSNSASAHLGGARKPSATYTPAPPRLYNGITVGSGATSFTSPQARSAVPSLWTPTGGASSLLGKRRDEEEDDEDDMFPDFDGTRRFSVKSASAEDGDADPPKAPDAPQKDKAGETVRSLDVGNERKLEAARPAVMFSTGLWGL</sequence>
<dbReference type="InterPro" id="IPR051710">
    <property type="entry name" value="Phosphatase_SH3-domain"/>
</dbReference>
<feature type="compositionally biased region" description="Basic and acidic residues" evidence="1">
    <location>
        <begin position="646"/>
        <end position="661"/>
    </location>
</feature>
<name>A0A3N2Q1W2_SODAK</name>
<dbReference type="OrthoDB" id="3898179at2759"/>
<feature type="region of interest" description="Disordered" evidence="1">
    <location>
        <begin position="488"/>
        <end position="509"/>
    </location>
</feature>
<dbReference type="RefSeq" id="XP_028468557.1">
    <property type="nucleotide sequence ID" value="XM_028607804.1"/>
</dbReference>
<feature type="compositionally biased region" description="Acidic residues" evidence="1">
    <location>
        <begin position="615"/>
        <end position="625"/>
    </location>
</feature>
<keyword evidence="3" id="KW-1185">Reference proteome</keyword>
<feature type="region of interest" description="Disordered" evidence="1">
    <location>
        <begin position="586"/>
        <end position="672"/>
    </location>
</feature>
<evidence type="ECO:0000313" key="2">
    <source>
        <dbReference type="EMBL" id="ROT40751.1"/>
    </source>
</evidence>
<evidence type="ECO:0000313" key="3">
    <source>
        <dbReference type="Proteomes" id="UP000272025"/>
    </source>
</evidence>
<feature type="region of interest" description="Disordered" evidence="1">
    <location>
        <begin position="257"/>
        <end position="276"/>
    </location>
</feature>
<dbReference type="SUPFAM" id="SSF53254">
    <property type="entry name" value="Phosphoglycerate mutase-like"/>
    <property type="match status" value="1"/>
</dbReference>